<dbReference type="Pfam" id="PF07992">
    <property type="entry name" value="Pyr_redox_2"/>
    <property type="match status" value="1"/>
</dbReference>
<dbReference type="GO" id="GO:0004148">
    <property type="term" value="F:dihydrolipoyl dehydrogenase (NADH) activity"/>
    <property type="evidence" value="ECO:0007669"/>
    <property type="project" value="UniProtKB-EC"/>
</dbReference>
<keyword evidence="20" id="KW-1185">Reference proteome</keyword>
<evidence type="ECO:0000313" key="20">
    <source>
        <dbReference type="Proteomes" id="UP000521032"/>
    </source>
</evidence>
<feature type="binding site" evidence="14">
    <location>
        <begin position="187"/>
        <end position="194"/>
    </location>
    <ligand>
        <name>NAD(+)</name>
        <dbReference type="ChEBI" id="CHEBI:57540"/>
    </ligand>
</feature>
<dbReference type="GO" id="GO:0006103">
    <property type="term" value="P:2-oxoglutarate metabolic process"/>
    <property type="evidence" value="ECO:0007669"/>
    <property type="project" value="TreeGrafter"/>
</dbReference>
<feature type="binding site" evidence="14">
    <location>
        <position position="275"/>
    </location>
    <ligand>
        <name>NAD(+)</name>
        <dbReference type="ChEBI" id="CHEBI:57540"/>
    </ligand>
</feature>
<evidence type="ECO:0000256" key="3">
    <source>
        <dbReference type="ARBA" id="ARBA00012608"/>
    </source>
</evidence>
<dbReference type="InterPro" id="IPR012999">
    <property type="entry name" value="Pyr_OxRdtase_I_AS"/>
</dbReference>
<evidence type="ECO:0000259" key="18">
    <source>
        <dbReference type="Pfam" id="PF07992"/>
    </source>
</evidence>
<dbReference type="Gene3D" id="3.30.390.30">
    <property type="match status" value="1"/>
</dbReference>
<feature type="binding site" evidence="14">
    <location>
        <position position="114"/>
    </location>
    <ligand>
        <name>FAD</name>
        <dbReference type="ChEBI" id="CHEBI:57692"/>
    </ligand>
</feature>
<dbReference type="Pfam" id="PF02852">
    <property type="entry name" value="Pyr_redox_dim"/>
    <property type="match status" value="1"/>
</dbReference>
<accession>A0A6V7RHX1</accession>
<evidence type="ECO:0000256" key="16">
    <source>
        <dbReference type="RuleBase" id="RU003692"/>
    </source>
</evidence>
<evidence type="ECO:0000256" key="4">
    <source>
        <dbReference type="ARBA" id="ARBA00016961"/>
    </source>
</evidence>
<comment type="subcellular location">
    <subcellularLocation>
        <location evidence="1">Cytoplasm</location>
    </subcellularLocation>
</comment>
<dbReference type="PRINTS" id="PR00411">
    <property type="entry name" value="PNDRDTASEI"/>
</dbReference>
<dbReference type="InterPro" id="IPR036188">
    <property type="entry name" value="FAD/NAD-bd_sf"/>
</dbReference>
<evidence type="ECO:0000256" key="5">
    <source>
        <dbReference type="ARBA" id="ARBA00022490"/>
    </source>
</evidence>
<dbReference type="SUPFAM" id="SSF51905">
    <property type="entry name" value="FAD/NAD(P)-binding domain"/>
    <property type="match status" value="1"/>
</dbReference>
<dbReference type="PANTHER" id="PTHR22912">
    <property type="entry name" value="DISULFIDE OXIDOREDUCTASE"/>
    <property type="match status" value="1"/>
</dbReference>
<dbReference type="PRINTS" id="PR00368">
    <property type="entry name" value="FADPNR"/>
</dbReference>
<comment type="cofactor">
    <cofactor evidence="14 16">
        <name>FAD</name>
        <dbReference type="ChEBI" id="CHEBI:57692"/>
    </cofactor>
    <text evidence="14 16">Binds 1 FAD per subunit.</text>
</comment>
<evidence type="ECO:0000256" key="11">
    <source>
        <dbReference type="ARBA" id="ARBA00023284"/>
    </source>
</evidence>
<evidence type="ECO:0000313" key="19">
    <source>
        <dbReference type="EMBL" id="CAD2077208.1"/>
    </source>
</evidence>
<dbReference type="InterPro" id="IPR001100">
    <property type="entry name" value="Pyr_nuc-diS_OxRdtase"/>
</dbReference>
<dbReference type="Proteomes" id="UP000521032">
    <property type="component" value="Unassembled WGS sequence"/>
</dbReference>
<dbReference type="Gene3D" id="3.50.50.60">
    <property type="entry name" value="FAD/NAD(P)-binding domain"/>
    <property type="match status" value="2"/>
</dbReference>
<organism evidence="19 20">
    <name type="scientific">Phocicoccus schoeneichii</name>
    <dbReference type="NCBI Taxonomy" id="1812261"/>
    <lineage>
        <taxon>Bacteria</taxon>
        <taxon>Bacillati</taxon>
        <taxon>Bacillota</taxon>
        <taxon>Bacilli</taxon>
        <taxon>Bacillales</taxon>
        <taxon>Salinicoccaceae</taxon>
        <taxon>Phocicoccus</taxon>
    </lineage>
</organism>
<dbReference type="AlphaFoldDB" id="A0A6V7RHX1"/>
<dbReference type="GO" id="GO:0005737">
    <property type="term" value="C:cytoplasm"/>
    <property type="evidence" value="ECO:0007669"/>
    <property type="project" value="UniProtKB-SubCell"/>
</dbReference>
<dbReference type="InterPro" id="IPR004099">
    <property type="entry name" value="Pyr_nucl-diS_OxRdtase_dimer"/>
</dbReference>
<dbReference type="GO" id="GO:0050660">
    <property type="term" value="F:flavin adenine dinucleotide binding"/>
    <property type="evidence" value="ECO:0007669"/>
    <property type="project" value="InterPro"/>
</dbReference>
<feature type="binding site" evidence="14">
    <location>
        <position position="315"/>
    </location>
    <ligand>
        <name>FAD</name>
        <dbReference type="ChEBI" id="CHEBI:57692"/>
    </ligand>
</feature>
<evidence type="ECO:0000256" key="12">
    <source>
        <dbReference type="ARBA" id="ARBA00049187"/>
    </source>
</evidence>
<keyword evidence="10" id="KW-1015">Disulfide bond</keyword>
<keyword evidence="9 14" id="KW-0520">NAD</keyword>
<evidence type="ECO:0000256" key="6">
    <source>
        <dbReference type="ARBA" id="ARBA00022630"/>
    </source>
</evidence>
<keyword evidence="11 16" id="KW-0676">Redox-active center</keyword>
<comment type="catalytic activity">
    <reaction evidence="12 16">
        <text>N(6)-[(R)-dihydrolipoyl]-L-lysyl-[protein] + NAD(+) = N(6)-[(R)-lipoyl]-L-lysyl-[protein] + NADH + H(+)</text>
        <dbReference type="Rhea" id="RHEA:15045"/>
        <dbReference type="Rhea" id="RHEA-COMP:10474"/>
        <dbReference type="Rhea" id="RHEA-COMP:10475"/>
        <dbReference type="ChEBI" id="CHEBI:15378"/>
        <dbReference type="ChEBI" id="CHEBI:57540"/>
        <dbReference type="ChEBI" id="CHEBI:57945"/>
        <dbReference type="ChEBI" id="CHEBI:83099"/>
        <dbReference type="ChEBI" id="CHEBI:83100"/>
        <dbReference type="EC" id="1.8.1.4"/>
    </reaction>
</comment>
<evidence type="ECO:0000256" key="14">
    <source>
        <dbReference type="PIRSR" id="PIRSR000350-3"/>
    </source>
</evidence>
<feature type="active site" description="Proton acceptor" evidence="13">
    <location>
        <position position="447"/>
    </location>
</feature>
<sequence length="468" mass="50750">MAKHYDLVVIGGGTGGYVSAIRASQLGLSVAVVEKEKLGGTCLHKGCIPTKSLLKSADIIEQIRTTNTLGITDFEINFNYKNIVNRKEEVVDQMYKGVQALMKKNKIDIYEGYGRMLGPSIFSPISGTVAVEQSDGESEILTNDYVLIATGTTPRALPYLEFDGEVVISSDHFLTQESLPKSILIIGGGVIGVEFASLLSDLGVKVTIVDVEDRLLKLEDKDASRAIEKSFKEKGVTVHTSTRLEEGHLTKNESSMTAKINGKQDEYDQVLVAIGRVPLTDDLGLTNTKIKTNNGYIETNEFYQTAESHIYAIGDCIGKLQLAHVATKEGVIAVEKIAHQTPLKLDYKSVPRCVYSNPEIASIGYTEDELKAKKIKYKSSKFPLAGVAKAMIENNGGGFVKLLVDEDESILGATIVGAHATELINELSLAKFLDVSMSELKETIHAHPSVGEGIFEASLDALGIAIHK</sequence>
<dbReference type="EC" id="1.8.1.4" evidence="3 16"/>
<dbReference type="SUPFAM" id="SSF55424">
    <property type="entry name" value="FAD/NAD-linked reductases, dimerisation (C-terminal) domain"/>
    <property type="match status" value="1"/>
</dbReference>
<keyword evidence="5" id="KW-0963">Cytoplasm</keyword>
<dbReference type="EMBL" id="CAJEWE010000010">
    <property type="protein sequence ID" value="CAD2077208.1"/>
    <property type="molecule type" value="Genomic_DNA"/>
</dbReference>
<dbReference type="InterPro" id="IPR050151">
    <property type="entry name" value="Class-I_Pyr_Nuc-Dis_Oxidored"/>
</dbReference>
<dbReference type="InterPro" id="IPR023753">
    <property type="entry name" value="FAD/NAD-binding_dom"/>
</dbReference>
<dbReference type="InterPro" id="IPR006258">
    <property type="entry name" value="Lipoamide_DH"/>
</dbReference>
<comment type="miscellaneous">
    <text evidence="16">The active site is a redox-active disulfide bond.</text>
</comment>
<evidence type="ECO:0000256" key="9">
    <source>
        <dbReference type="ARBA" id="ARBA00023027"/>
    </source>
</evidence>
<evidence type="ECO:0000256" key="7">
    <source>
        <dbReference type="ARBA" id="ARBA00022827"/>
    </source>
</evidence>
<evidence type="ECO:0000259" key="17">
    <source>
        <dbReference type="Pfam" id="PF02852"/>
    </source>
</evidence>
<keyword evidence="6 16" id="KW-0285">Flavoprotein</keyword>
<dbReference type="PIRSF" id="PIRSF000350">
    <property type="entry name" value="Mercury_reductase_MerA"/>
    <property type="match status" value="1"/>
</dbReference>
<evidence type="ECO:0000256" key="1">
    <source>
        <dbReference type="ARBA" id="ARBA00004496"/>
    </source>
</evidence>
<keyword evidence="7 14" id="KW-0274">FAD</keyword>
<dbReference type="PANTHER" id="PTHR22912:SF217">
    <property type="entry name" value="DIHYDROLIPOYL DEHYDROGENASE"/>
    <property type="match status" value="1"/>
</dbReference>
<dbReference type="FunFam" id="3.30.390.30:FF:000001">
    <property type="entry name" value="Dihydrolipoyl dehydrogenase"/>
    <property type="match status" value="1"/>
</dbReference>
<dbReference type="PROSITE" id="PS00076">
    <property type="entry name" value="PYRIDINE_REDOX_1"/>
    <property type="match status" value="1"/>
</dbReference>
<dbReference type="NCBIfam" id="TIGR01350">
    <property type="entry name" value="lipoamide_DH"/>
    <property type="match status" value="1"/>
</dbReference>
<evidence type="ECO:0000256" key="15">
    <source>
        <dbReference type="PIRSR" id="PIRSR000350-4"/>
    </source>
</evidence>
<gene>
    <name evidence="19" type="ORF">JEOSCH030_01247</name>
</gene>
<evidence type="ECO:0000256" key="8">
    <source>
        <dbReference type="ARBA" id="ARBA00023002"/>
    </source>
</evidence>
<comment type="similarity">
    <text evidence="2 16">Belongs to the class-I pyridine nucleotide-disulfide oxidoreductase family.</text>
</comment>
<feature type="disulfide bond" description="Redox-active" evidence="15">
    <location>
        <begin position="42"/>
        <end position="47"/>
    </location>
</feature>
<evidence type="ECO:0000256" key="13">
    <source>
        <dbReference type="PIRSR" id="PIRSR000350-2"/>
    </source>
</evidence>
<proteinExistence type="inferred from homology"/>
<keyword evidence="8 16" id="KW-0560">Oxidoreductase</keyword>
<evidence type="ECO:0000256" key="10">
    <source>
        <dbReference type="ARBA" id="ARBA00023157"/>
    </source>
</evidence>
<comment type="caution">
    <text evidence="19">The sequence shown here is derived from an EMBL/GenBank/DDBJ whole genome shotgun (WGS) entry which is preliminary data.</text>
</comment>
<evidence type="ECO:0000256" key="2">
    <source>
        <dbReference type="ARBA" id="ARBA00007532"/>
    </source>
</evidence>
<feature type="domain" description="Pyridine nucleotide-disulphide oxidoreductase dimerisation" evidence="17">
    <location>
        <begin position="350"/>
        <end position="456"/>
    </location>
</feature>
<name>A0A6V7RHX1_9BACL</name>
<keyword evidence="14" id="KW-0547">Nucleotide-binding</keyword>
<reference evidence="19 20" key="1">
    <citation type="submission" date="2020-07" db="EMBL/GenBank/DDBJ databases">
        <authorList>
            <person name="Criscuolo A."/>
        </authorList>
    </citation>
    <scope>NUCLEOTIDE SEQUENCE [LARGE SCALE GENOMIC DNA]</scope>
    <source>
        <strain evidence="20">CIP 111030</strain>
    </source>
</reference>
<dbReference type="InterPro" id="IPR016156">
    <property type="entry name" value="FAD/NAD-linked_Rdtase_dimer_sf"/>
</dbReference>
<feature type="domain" description="FAD/NAD(P)-binding" evidence="18">
    <location>
        <begin position="5"/>
        <end position="330"/>
    </location>
</feature>
<feature type="binding site" evidence="14">
    <location>
        <position position="51"/>
    </location>
    <ligand>
        <name>FAD</name>
        <dbReference type="ChEBI" id="CHEBI:57692"/>
    </ligand>
</feature>
<protein>
    <recommendedName>
        <fullName evidence="4 16">Dihydrolipoyl dehydrogenase</fullName>
        <ecNumber evidence="3 16">1.8.1.4</ecNumber>
    </recommendedName>
</protein>
<dbReference type="RefSeq" id="WP_186087803.1">
    <property type="nucleotide sequence ID" value="NZ_BMDB01000001.1"/>
</dbReference>